<dbReference type="InParanoid" id="A0A7N6A1V8"/>
<dbReference type="InterPro" id="IPR050143">
    <property type="entry name" value="TRIM/RBCC"/>
</dbReference>
<proteinExistence type="predicted"/>
<dbReference type="InterPro" id="IPR058030">
    <property type="entry name" value="TRIM8/14/16/25/29/45/65_CC"/>
</dbReference>
<feature type="domain" description="Pyrin" evidence="3">
    <location>
        <begin position="1"/>
        <end position="91"/>
    </location>
</feature>
<evidence type="ECO:0000313" key="5">
    <source>
        <dbReference type="Proteomes" id="UP000265040"/>
    </source>
</evidence>
<dbReference type="GeneID" id="113163193"/>
<accession>A0A7N6A1V8</accession>
<dbReference type="PROSITE" id="PS50824">
    <property type="entry name" value="DAPIN"/>
    <property type="match status" value="1"/>
</dbReference>
<dbReference type="PROSITE" id="PS50188">
    <property type="entry name" value="B302_SPRY"/>
    <property type="match status" value="1"/>
</dbReference>
<dbReference type="InterPro" id="IPR003877">
    <property type="entry name" value="SPRY_dom"/>
</dbReference>
<reference evidence="4" key="2">
    <citation type="submission" date="2025-08" db="UniProtKB">
        <authorList>
            <consortium name="Ensembl"/>
        </authorList>
    </citation>
    <scope>IDENTIFICATION</scope>
</reference>
<evidence type="ECO:0000256" key="1">
    <source>
        <dbReference type="SAM" id="Coils"/>
    </source>
</evidence>
<dbReference type="Ensembl" id="ENSATET00000071381.2">
    <property type="protein sequence ID" value="ENSATEP00000041945.1"/>
    <property type="gene ID" value="ENSATEG00000028577.2"/>
</dbReference>
<evidence type="ECO:0000259" key="2">
    <source>
        <dbReference type="PROSITE" id="PS50188"/>
    </source>
</evidence>
<keyword evidence="1" id="KW-0175">Coiled coil</keyword>
<dbReference type="SUPFAM" id="SSF47986">
    <property type="entry name" value="DEATH domain"/>
    <property type="match status" value="1"/>
</dbReference>
<dbReference type="Pfam" id="PF25600">
    <property type="entry name" value="TRIM_CC"/>
    <property type="match status" value="1"/>
</dbReference>
<dbReference type="PANTHER" id="PTHR24103">
    <property type="entry name" value="E3 UBIQUITIN-PROTEIN LIGASE TRIM"/>
    <property type="match status" value="1"/>
</dbReference>
<dbReference type="CDD" id="cd08321">
    <property type="entry name" value="Pyrin_ASC-like"/>
    <property type="match status" value="1"/>
</dbReference>
<dbReference type="InterPro" id="IPR004020">
    <property type="entry name" value="DAPIN"/>
</dbReference>
<dbReference type="RefSeq" id="XP_026217360.1">
    <property type="nucleotide sequence ID" value="XM_026361575.1"/>
</dbReference>
<feature type="domain" description="B30.2/SPRY" evidence="2">
    <location>
        <begin position="259"/>
        <end position="452"/>
    </location>
</feature>
<reference evidence="4" key="1">
    <citation type="submission" date="2021-04" db="EMBL/GenBank/DDBJ databases">
        <authorList>
            <consortium name="Wellcome Sanger Institute Data Sharing"/>
        </authorList>
    </citation>
    <scope>NUCLEOTIDE SEQUENCE [LARGE SCALE GENOMIC DNA]</scope>
</reference>
<dbReference type="Proteomes" id="UP000265040">
    <property type="component" value="Chromosome 23"/>
</dbReference>
<dbReference type="SUPFAM" id="SSF49899">
    <property type="entry name" value="Concanavalin A-like lectins/glucanases"/>
    <property type="match status" value="1"/>
</dbReference>
<evidence type="ECO:0000313" key="4">
    <source>
        <dbReference type="Ensembl" id="ENSATEP00000041945.1"/>
    </source>
</evidence>
<organism evidence="4 5">
    <name type="scientific">Anabas testudineus</name>
    <name type="common">Climbing perch</name>
    <name type="synonym">Anthias testudineus</name>
    <dbReference type="NCBI Taxonomy" id="64144"/>
    <lineage>
        <taxon>Eukaryota</taxon>
        <taxon>Metazoa</taxon>
        <taxon>Chordata</taxon>
        <taxon>Craniata</taxon>
        <taxon>Vertebrata</taxon>
        <taxon>Euteleostomi</taxon>
        <taxon>Actinopterygii</taxon>
        <taxon>Neopterygii</taxon>
        <taxon>Teleostei</taxon>
        <taxon>Neoteleostei</taxon>
        <taxon>Acanthomorphata</taxon>
        <taxon>Anabantaria</taxon>
        <taxon>Anabantiformes</taxon>
        <taxon>Anabantoidei</taxon>
        <taxon>Anabantidae</taxon>
        <taxon>Anabas</taxon>
    </lineage>
</organism>
<dbReference type="Pfam" id="PF02758">
    <property type="entry name" value="PYRIN"/>
    <property type="match status" value="1"/>
</dbReference>
<reference evidence="4" key="3">
    <citation type="submission" date="2025-09" db="UniProtKB">
        <authorList>
            <consortium name="Ensembl"/>
        </authorList>
    </citation>
    <scope>IDENTIFICATION</scope>
</reference>
<dbReference type="PRINTS" id="PR01407">
    <property type="entry name" value="BUTYPHLNCDUF"/>
</dbReference>
<dbReference type="Pfam" id="PF13765">
    <property type="entry name" value="PRY"/>
    <property type="match status" value="1"/>
</dbReference>
<dbReference type="SMART" id="SM01289">
    <property type="entry name" value="PYRIN"/>
    <property type="match status" value="1"/>
</dbReference>
<feature type="coiled-coil region" evidence="1">
    <location>
        <begin position="157"/>
        <end position="206"/>
    </location>
</feature>
<dbReference type="SMART" id="SM00589">
    <property type="entry name" value="PRY"/>
    <property type="match status" value="1"/>
</dbReference>
<dbReference type="InterPro" id="IPR043136">
    <property type="entry name" value="B30.2/SPRY_sf"/>
</dbReference>
<dbReference type="InterPro" id="IPR011029">
    <property type="entry name" value="DEATH-like_dom_sf"/>
</dbReference>
<dbReference type="AlphaFoldDB" id="A0A7N6A1V8"/>
<dbReference type="OrthoDB" id="6105938at2759"/>
<dbReference type="InterPro" id="IPR001870">
    <property type="entry name" value="B30.2/SPRY"/>
</dbReference>
<dbReference type="CDD" id="cd13733">
    <property type="entry name" value="SPRY_PRY_C-I_1"/>
    <property type="match status" value="1"/>
</dbReference>
<dbReference type="InterPro" id="IPR013320">
    <property type="entry name" value="ConA-like_dom_sf"/>
</dbReference>
<keyword evidence="5" id="KW-1185">Reference proteome</keyword>
<dbReference type="Pfam" id="PF00622">
    <property type="entry name" value="SPRY"/>
    <property type="match status" value="1"/>
</dbReference>
<dbReference type="FunFam" id="2.60.120.920:FF:000004">
    <property type="entry name" value="Butyrophilin subfamily 1 member A1"/>
    <property type="match status" value="1"/>
</dbReference>
<name>A0A7N6A1V8_ANATE</name>
<dbReference type="InterPro" id="IPR003879">
    <property type="entry name" value="Butyrophylin_SPRY"/>
</dbReference>
<sequence>MSNHKEVLWNVLENLRNEHFKNFQWFLKQNDIIEGFSAIAEARLERADRQDTVDLMVQKYGCRDTVEITITILEKIGRNDLAQCLSRQKDLKTRDAVLLKWEYNKKKAELEETRTQIKMKIQERQTKIWEIKDSAELSKKSANRQIQDNEQVFTLLLESVKRILADLNNATKEKQEATQKQAEGFIQELEKEISELTERSTEVEQLSHIEDHHEFLQSCSLLKAAPPTKNWTDVSIAPPSYGRFVGTAVNQLKGELSKETEKLLAKAKLNRVQQFAVDVTLDPDSANPYLVLSDDAKQVYFGDEKLNLPDKPERFDPTINVLGKQSISSGRFYYEVQVGGNTSWDLGVVRESINRKGSITAKPENGYWTICLRNGDKYRASAVQLRVKHPPEKVGVFVDYNSGSVSFYDVDSAELLHCFSHCSFNGKLYPFFSPSLHRGGNRTPLTISSVNYTD</sequence>
<evidence type="ECO:0008006" key="6">
    <source>
        <dbReference type="Google" id="ProtNLM"/>
    </source>
</evidence>
<protein>
    <recommendedName>
        <fullName evidence="6">B30.2/SPRY domain-containing protein</fullName>
    </recommendedName>
</protein>
<dbReference type="SMART" id="SM00449">
    <property type="entry name" value="SPRY"/>
    <property type="match status" value="1"/>
</dbReference>
<dbReference type="Gene3D" id="1.10.533.10">
    <property type="entry name" value="Death Domain, Fas"/>
    <property type="match status" value="1"/>
</dbReference>
<dbReference type="GeneTree" id="ENSGT01040000240400"/>
<dbReference type="Gene3D" id="2.60.120.920">
    <property type="match status" value="1"/>
</dbReference>
<evidence type="ECO:0000259" key="3">
    <source>
        <dbReference type="PROSITE" id="PS50824"/>
    </source>
</evidence>
<dbReference type="InterPro" id="IPR006574">
    <property type="entry name" value="PRY"/>
</dbReference>